<proteinExistence type="inferred from homology"/>
<evidence type="ECO:0000256" key="2">
    <source>
        <dbReference type="ARBA" id="ARBA00022618"/>
    </source>
</evidence>
<dbReference type="PANTHER" id="PTHR39455">
    <property type="entry name" value="CELL DIVISION PROTEIN ZAPD"/>
    <property type="match status" value="1"/>
</dbReference>
<keyword evidence="2 5" id="KW-0132">Cell division</keyword>
<dbReference type="Gene3D" id="1.10.3900.10">
    <property type="entry name" value="YacF-like"/>
    <property type="match status" value="1"/>
</dbReference>
<dbReference type="RefSeq" id="WP_123237413.1">
    <property type="nucleotide sequence ID" value="NZ_RJVP01000003.1"/>
</dbReference>
<reference evidence="6 7" key="1">
    <citation type="submission" date="2018-10" db="EMBL/GenBank/DDBJ databases">
        <authorList>
            <person name="Chen W.-M."/>
        </authorList>
    </citation>
    <scope>NUCLEOTIDE SEQUENCE [LARGE SCALE GENOMIC DNA]</scope>
    <source>
        <strain evidence="6 7">H-5</strain>
    </source>
</reference>
<keyword evidence="3 5" id="KW-0717">Septation</keyword>
<accession>A0A3N0V0L7</accession>
<dbReference type="Gene3D" id="2.60.440.10">
    <property type="entry name" value="YacF-like domains"/>
    <property type="match status" value="1"/>
</dbReference>
<comment type="subunit">
    <text evidence="5">Interacts with FtsZ.</text>
</comment>
<dbReference type="GO" id="GO:0000917">
    <property type="term" value="P:division septum assembly"/>
    <property type="evidence" value="ECO:0007669"/>
    <property type="project" value="UniProtKB-KW"/>
</dbReference>
<dbReference type="GO" id="GO:0005737">
    <property type="term" value="C:cytoplasm"/>
    <property type="evidence" value="ECO:0007669"/>
    <property type="project" value="UniProtKB-SubCell"/>
</dbReference>
<dbReference type="GO" id="GO:0043093">
    <property type="term" value="P:FtsZ-dependent cytokinesis"/>
    <property type="evidence" value="ECO:0007669"/>
    <property type="project" value="UniProtKB-UniRule"/>
</dbReference>
<protein>
    <recommendedName>
        <fullName evidence="5">Cell division protein ZapD</fullName>
    </recommendedName>
    <alternativeName>
        <fullName evidence="5">Z ring-associated protein D</fullName>
    </alternativeName>
</protein>
<dbReference type="EMBL" id="RJVP01000003">
    <property type="protein sequence ID" value="ROH86349.1"/>
    <property type="molecule type" value="Genomic_DNA"/>
</dbReference>
<dbReference type="GO" id="GO:0032153">
    <property type="term" value="C:cell division site"/>
    <property type="evidence" value="ECO:0007669"/>
    <property type="project" value="TreeGrafter"/>
</dbReference>
<dbReference type="Pfam" id="PF07072">
    <property type="entry name" value="ZapD"/>
    <property type="match status" value="1"/>
</dbReference>
<comment type="similarity">
    <text evidence="5">Belongs to the ZapD family.</text>
</comment>
<dbReference type="AlphaFoldDB" id="A0A3N0V0L7"/>
<keyword evidence="7" id="KW-1185">Reference proteome</keyword>
<evidence type="ECO:0000313" key="7">
    <source>
        <dbReference type="Proteomes" id="UP000275137"/>
    </source>
</evidence>
<dbReference type="InterPro" id="IPR027462">
    <property type="entry name" value="ZapD_C"/>
</dbReference>
<dbReference type="InterPro" id="IPR009777">
    <property type="entry name" value="ZapD"/>
</dbReference>
<comment type="subcellular location">
    <subcellularLocation>
        <location evidence="5">Cytoplasm</location>
    </subcellularLocation>
    <text evidence="5">Localizes to mid-cell in an FtsZ-dependent manner.</text>
</comment>
<gene>
    <name evidence="5 6" type="primary">zapD</name>
    <name evidence="6" type="ORF">ED236_07940</name>
</gene>
<evidence type="ECO:0000256" key="5">
    <source>
        <dbReference type="HAMAP-Rule" id="MF_01092"/>
    </source>
</evidence>
<comment type="function">
    <text evidence="5">Cell division factor that enhances FtsZ-ring assembly. Directly interacts with FtsZ and promotes bundling of FtsZ protofilaments, with a reduction in FtsZ GTPase activity.</text>
</comment>
<evidence type="ECO:0000256" key="1">
    <source>
        <dbReference type="ARBA" id="ARBA00022490"/>
    </source>
</evidence>
<dbReference type="PANTHER" id="PTHR39455:SF1">
    <property type="entry name" value="CELL DIVISION PROTEIN ZAPD"/>
    <property type="match status" value="1"/>
</dbReference>
<evidence type="ECO:0000256" key="4">
    <source>
        <dbReference type="ARBA" id="ARBA00023306"/>
    </source>
</evidence>
<organism evidence="6 7">
    <name type="scientific">Pseudomethylobacillus aquaticus</name>
    <dbReference type="NCBI Taxonomy" id="2676064"/>
    <lineage>
        <taxon>Bacteria</taxon>
        <taxon>Pseudomonadati</taxon>
        <taxon>Pseudomonadota</taxon>
        <taxon>Betaproteobacteria</taxon>
        <taxon>Nitrosomonadales</taxon>
        <taxon>Methylophilaceae</taxon>
        <taxon>Pseudomethylobacillus</taxon>
    </lineage>
</organism>
<dbReference type="HAMAP" id="MF_01092">
    <property type="entry name" value="ZapD"/>
    <property type="match status" value="1"/>
</dbReference>
<comment type="caution">
    <text evidence="6">The sequence shown here is derived from an EMBL/GenBank/DDBJ whole genome shotgun (WGS) entry which is preliminary data.</text>
</comment>
<dbReference type="SUPFAM" id="SSF160950">
    <property type="entry name" value="YacF-like"/>
    <property type="match status" value="1"/>
</dbReference>
<keyword evidence="1 5" id="KW-0963">Cytoplasm</keyword>
<sequence>MPSYDFPFNERIRTLLRLEDLFQKAFHHVDANHEHSHHCALLTLFQIMDVIDRAELKMDLLQELDRQKIGLNVLRGKPGIAEAILNETISRIEAAGAELRANTGKLGQALRDNEWLMSIKQRAGIPGGVCEFDVPSYHYWLGLGAQRRTQDLRQWLSFLMPISNALNVILHILRGSGSSSSFIAPQGAYQQMLGGTKPAQMLRVELGDQQPYFPEVSANKYAINIRFHSLELNEKPRPVETDVNFTLILCNL</sequence>
<evidence type="ECO:0000313" key="6">
    <source>
        <dbReference type="EMBL" id="ROH86349.1"/>
    </source>
</evidence>
<evidence type="ECO:0000256" key="3">
    <source>
        <dbReference type="ARBA" id="ARBA00023210"/>
    </source>
</evidence>
<dbReference type="InterPro" id="IPR036268">
    <property type="entry name" value="ZapD_sf"/>
</dbReference>
<keyword evidence="4 5" id="KW-0131">Cell cycle</keyword>
<dbReference type="Proteomes" id="UP000275137">
    <property type="component" value="Unassembled WGS sequence"/>
</dbReference>
<name>A0A3N0V0L7_9PROT</name>
<dbReference type="NCBIfam" id="NF003656">
    <property type="entry name" value="PRK05287.1-4"/>
    <property type="match status" value="1"/>
</dbReference>